<evidence type="ECO:0000313" key="1">
    <source>
        <dbReference type="EMBL" id="GAE24973.1"/>
    </source>
</evidence>
<dbReference type="Proteomes" id="UP000018890">
    <property type="component" value="Unassembled WGS sequence"/>
</dbReference>
<name>W4PZV4_9BACI</name>
<accession>W4PZV4</accession>
<dbReference type="AlphaFoldDB" id="W4PZV4"/>
<proteinExistence type="predicted"/>
<dbReference type="EMBL" id="BAUT01000005">
    <property type="protein sequence ID" value="GAE24973.1"/>
    <property type="molecule type" value="Genomic_DNA"/>
</dbReference>
<dbReference type="STRING" id="1236970.JCM9140_940"/>
<comment type="caution">
    <text evidence="1">The sequence shown here is derived from an EMBL/GenBank/DDBJ whole genome shotgun (WGS) entry which is preliminary data.</text>
</comment>
<gene>
    <name evidence="1" type="ORF">JCM9140_940</name>
</gene>
<protein>
    <submittedName>
        <fullName evidence="1">Uncharacterized protein</fullName>
    </submittedName>
</protein>
<reference evidence="1" key="1">
    <citation type="journal article" date="2014" name="Genome Announc.">
        <title>Draft Genome Sequences of Three Alkaliphilic Bacillus Strains, Bacillus wakoensis JCM 9140T, Bacillus akibai JCM 9157T, and Bacillus hemicellulosilyticus JCM 9152T.</title>
        <authorList>
            <person name="Yuki M."/>
            <person name="Oshima K."/>
            <person name="Suda W."/>
            <person name="Oshida Y."/>
            <person name="Kitamura K."/>
            <person name="Iida T."/>
            <person name="Hattori M."/>
            <person name="Ohkuma M."/>
        </authorList>
    </citation>
    <scope>NUCLEOTIDE SEQUENCE [LARGE SCALE GENOMIC DNA]</scope>
    <source>
        <strain evidence="1">JCM 9140</strain>
    </source>
</reference>
<organism evidence="1 2">
    <name type="scientific">Halalkalibacter wakoensis JCM 9140</name>
    <dbReference type="NCBI Taxonomy" id="1236970"/>
    <lineage>
        <taxon>Bacteria</taxon>
        <taxon>Bacillati</taxon>
        <taxon>Bacillota</taxon>
        <taxon>Bacilli</taxon>
        <taxon>Bacillales</taxon>
        <taxon>Bacillaceae</taxon>
        <taxon>Halalkalibacter</taxon>
    </lineage>
</organism>
<keyword evidence="2" id="KW-1185">Reference proteome</keyword>
<evidence type="ECO:0000313" key="2">
    <source>
        <dbReference type="Proteomes" id="UP000018890"/>
    </source>
</evidence>
<sequence length="146" mass="16532">MKRDNVIIVGEDKGKRICGDRVEKKIIELAPPHLQEKMKEELGALSFTKNFRSATAEEWYVFLKHYHDPKTGGAAGKAIIHYDLQGNRDVFINTTIIFDDPTLYEDHLQPLVYAIADELVNRLVGYANTLLAVHAGANSFEAEYVR</sequence>